<dbReference type="PROSITE" id="PS00166">
    <property type="entry name" value="ENOYL_COA_HYDRATASE"/>
    <property type="match status" value="1"/>
</dbReference>
<dbReference type="Proteomes" id="UP000637002">
    <property type="component" value="Unassembled WGS sequence"/>
</dbReference>
<dbReference type="PANTHER" id="PTHR43802">
    <property type="entry name" value="ENOYL-COA HYDRATASE"/>
    <property type="match status" value="1"/>
</dbReference>
<reference evidence="3" key="2">
    <citation type="submission" date="2020-09" db="EMBL/GenBank/DDBJ databases">
        <authorList>
            <person name="Sun Q."/>
            <person name="Zhou Y."/>
        </authorList>
    </citation>
    <scope>NUCLEOTIDE SEQUENCE</scope>
    <source>
        <strain evidence="3">CGMCC 1.12919</strain>
    </source>
</reference>
<dbReference type="Gene3D" id="3.90.226.10">
    <property type="entry name" value="2-enoyl-CoA Hydratase, Chain A, domain 1"/>
    <property type="match status" value="1"/>
</dbReference>
<dbReference type="RefSeq" id="WP_188610950.1">
    <property type="nucleotide sequence ID" value="NZ_BMGG01000007.1"/>
</dbReference>
<dbReference type="CDD" id="cd06558">
    <property type="entry name" value="crotonase-like"/>
    <property type="match status" value="1"/>
</dbReference>
<evidence type="ECO:0000256" key="2">
    <source>
        <dbReference type="RuleBase" id="RU003707"/>
    </source>
</evidence>
<dbReference type="InterPro" id="IPR001753">
    <property type="entry name" value="Enoyl-CoA_hydra/iso"/>
</dbReference>
<sequence>MSSHPVLTEATDGLLVVTINRPEARNAINGPVARGIRDAMQRLDSDPALRVAIITGAGGNFCAGMDLKALAAGEDVMNEVVIEGFGFGGLAEASVRKPLIAAVEGFALAGGLEIALACDLIVAGSDARFGIPEVKRGLVAGGGALLRLPRQMPRRLAMELALTGSIMTAATSLQYGLINRVVPAGNALAEAAVLARTIIENAPLAVEASKAIIARSQDWPSTSMFREQDALMAPVLASQDVKEGASAFSQKRQPVWLGK</sequence>
<comment type="caution">
    <text evidence="3">The sequence shown here is derived from an EMBL/GenBank/DDBJ whole genome shotgun (WGS) entry which is preliminary data.</text>
</comment>
<name>A0A916XJF1_9HYPH</name>
<dbReference type="InterPro" id="IPR018376">
    <property type="entry name" value="Enoyl-CoA_hyd/isom_CS"/>
</dbReference>
<dbReference type="Gene3D" id="1.10.12.10">
    <property type="entry name" value="Lyase 2-enoyl-coa Hydratase, Chain A, domain 2"/>
    <property type="match status" value="1"/>
</dbReference>
<reference evidence="3" key="1">
    <citation type="journal article" date="2014" name="Int. J. Syst. Evol. Microbiol.">
        <title>Complete genome sequence of Corynebacterium casei LMG S-19264T (=DSM 44701T), isolated from a smear-ripened cheese.</title>
        <authorList>
            <consortium name="US DOE Joint Genome Institute (JGI-PGF)"/>
            <person name="Walter F."/>
            <person name="Albersmeier A."/>
            <person name="Kalinowski J."/>
            <person name="Ruckert C."/>
        </authorList>
    </citation>
    <scope>NUCLEOTIDE SEQUENCE</scope>
    <source>
        <strain evidence="3">CGMCC 1.12919</strain>
    </source>
</reference>
<dbReference type="EMBL" id="BMGG01000007">
    <property type="protein sequence ID" value="GGC77817.1"/>
    <property type="molecule type" value="Genomic_DNA"/>
</dbReference>
<gene>
    <name evidence="3" type="ORF">GCM10010994_40140</name>
</gene>
<dbReference type="InterPro" id="IPR014748">
    <property type="entry name" value="Enoyl-CoA_hydra_C"/>
</dbReference>
<keyword evidence="4" id="KW-1185">Reference proteome</keyword>
<dbReference type="SUPFAM" id="SSF52096">
    <property type="entry name" value="ClpP/crotonase"/>
    <property type="match status" value="1"/>
</dbReference>
<comment type="similarity">
    <text evidence="1 2">Belongs to the enoyl-CoA hydratase/isomerase family.</text>
</comment>
<evidence type="ECO:0000256" key="1">
    <source>
        <dbReference type="ARBA" id="ARBA00005254"/>
    </source>
</evidence>
<dbReference type="PANTHER" id="PTHR43802:SF1">
    <property type="entry name" value="IP11341P-RELATED"/>
    <property type="match status" value="1"/>
</dbReference>
<dbReference type="InterPro" id="IPR029045">
    <property type="entry name" value="ClpP/crotonase-like_dom_sf"/>
</dbReference>
<proteinExistence type="inferred from homology"/>
<accession>A0A916XJF1</accession>
<dbReference type="NCBIfam" id="NF006100">
    <property type="entry name" value="PRK08252.1"/>
    <property type="match status" value="1"/>
</dbReference>
<dbReference type="Pfam" id="PF00378">
    <property type="entry name" value="ECH_1"/>
    <property type="match status" value="1"/>
</dbReference>
<dbReference type="AlphaFoldDB" id="A0A916XJF1"/>
<dbReference type="GO" id="GO:0003824">
    <property type="term" value="F:catalytic activity"/>
    <property type="evidence" value="ECO:0007669"/>
    <property type="project" value="InterPro"/>
</dbReference>
<evidence type="ECO:0000313" key="3">
    <source>
        <dbReference type="EMBL" id="GGC77817.1"/>
    </source>
</evidence>
<evidence type="ECO:0000313" key="4">
    <source>
        <dbReference type="Proteomes" id="UP000637002"/>
    </source>
</evidence>
<organism evidence="3 4">
    <name type="scientific">Chelatococcus reniformis</name>
    <dbReference type="NCBI Taxonomy" id="1494448"/>
    <lineage>
        <taxon>Bacteria</taxon>
        <taxon>Pseudomonadati</taxon>
        <taxon>Pseudomonadota</taxon>
        <taxon>Alphaproteobacteria</taxon>
        <taxon>Hyphomicrobiales</taxon>
        <taxon>Chelatococcaceae</taxon>
        <taxon>Chelatococcus</taxon>
    </lineage>
</organism>
<protein>
    <submittedName>
        <fullName evidence="3">Enoyl CoA dehydratase/isomerase</fullName>
    </submittedName>
</protein>